<evidence type="ECO:0000256" key="15">
    <source>
        <dbReference type="HAMAP-Rule" id="MF_00688"/>
    </source>
</evidence>
<protein>
    <recommendedName>
        <fullName evidence="11 15">Leucyl/phenylalanyl-tRNA--protein transferase</fullName>
        <ecNumber evidence="10 15">2.3.2.6</ecNumber>
    </recommendedName>
    <alternativeName>
        <fullName evidence="12 15">L/F-transferase</fullName>
    </alternativeName>
    <alternativeName>
        <fullName evidence="13 15">Leucyltransferase</fullName>
    </alternativeName>
    <alternativeName>
        <fullName evidence="14 15">Phenyalanyltransferase</fullName>
    </alternativeName>
</protein>
<dbReference type="FunFam" id="3.30.70.3550:FF:000001">
    <property type="entry name" value="Leucyl/phenylalanyl-tRNA--protein transferase"/>
    <property type="match status" value="1"/>
</dbReference>
<keyword evidence="17" id="KW-1185">Reference proteome</keyword>
<dbReference type="NCBIfam" id="TIGR00667">
    <property type="entry name" value="aat"/>
    <property type="match status" value="1"/>
</dbReference>
<evidence type="ECO:0000256" key="8">
    <source>
        <dbReference type="ARBA" id="ARBA00054043"/>
    </source>
</evidence>
<comment type="catalytic activity">
    <reaction evidence="7 15">
        <text>N-terminal L-lysyl-[protein] + L-leucyl-tRNA(Leu) = N-terminal L-leucyl-L-lysyl-[protein] + tRNA(Leu) + H(+)</text>
        <dbReference type="Rhea" id="RHEA:12340"/>
        <dbReference type="Rhea" id="RHEA-COMP:9613"/>
        <dbReference type="Rhea" id="RHEA-COMP:9622"/>
        <dbReference type="Rhea" id="RHEA-COMP:12670"/>
        <dbReference type="Rhea" id="RHEA-COMP:12671"/>
        <dbReference type="ChEBI" id="CHEBI:15378"/>
        <dbReference type="ChEBI" id="CHEBI:65249"/>
        <dbReference type="ChEBI" id="CHEBI:78442"/>
        <dbReference type="ChEBI" id="CHEBI:78494"/>
        <dbReference type="ChEBI" id="CHEBI:133043"/>
        <dbReference type="EC" id="2.3.2.6"/>
    </reaction>
</comment>
<evidence type="ECO:0000256" key="9">
    <source>
        <dbReference type="ARBA" id="ARBA00061535"/>
    </source>
</evidence>
<comment type="catalytic activity">
    <reaction evidence="5 15">
        <text>L-phenylalanyl-tRNA(Phe) + an N-terminal L-alpha-aminoacyl-[protein] = an N-terminal L-phenylalanyl-L-alpha-aminoacyl-[protein] + tRNA(Phe)</text>
        <dbReference type="Rhea" id="RHEA:43632"/>
        <dbReference type="Rhea" id="RHEA-COMP:9668"/>
        <dbReference type="Rhea" id="RHEA-COMP:9699"/>
        <dbReference type="Rhea" id="RHEA-COMP:10636"/>
        <dbReference type="Rhea" id="RHEA-COMP:10637"/>
        <dbReference type="ChEBI" id="CHEBI:78442"/>
        <dbReference type="ChEBI" id="CHEBI:78531"/>
        <dbReference type="ChEBI" id="CHEBI:78597"/>
        <dbReference type="ChEBI" id="CHEBI:83561"/>
        <dbReference type="EC" id="2.3.2.6"/>
    </reaction>
</comment>
<evidence type="ECO:0000256" key="10">
    <source>
        <dbReference type="ARBA" id="ARBA00066767"/>
    </source>
</evidence>
<evidence type="ECO:0000256" key="2">
    <source>
        <dbReference type="ARBA" id="ARBA00022490"/>
    </source>
</evidence>
<dbReference type="Gene3D" id="3.40.630.70">
    <property type="entry name" value="Leucyl/phenylalanyl-tRNA-protein transferase, C-terminal domain"/>
    <property type="match status" value="1"/>
</dbReference>
<evidence type="ECO:0000256" key="14">
    <source>
        <dbReference type="ARBA" id="ARBA00083640"/>
    </source>
</evidence>
<keyword evidence="4 15" id="KW-0012">Acyltransferase</keyword>
<sequence>MSIDFIPPHNLWFPDPNEADADGLLAFGGDLSVQRLVESYARGIFPWYGPGDPILWWSPDPRLVLEPEDLHVSRSLRRVINSRRFEISVDTGFRSVICECSRAPRREGPGTWLVPEMISAYVDLHHSGWAHSVEARLDGQLVGGVYGVAVGRAFFGESMFYREADASKVAFVWLVRLLEQWGYGLIDCQQTTAHLLRFGANEIPRRSFLSRIASLVTVPVLDGAWTIPAGFDPL</sequence>
<dbReference type="EMBL" id="AP017378">
    <property type="protein sequence ID" value="BBD07506.1"/>
    <property type="molecule type" value="Genomic_DNA"/>
</dbReference>
<dbReference type="Proteomes" id="UP000269883">
    <property type="component" value="Chromosome"/>
</dbReference>
<gene>
    <name evidence="15" type="primary">aat</name>
    <name evidence="16" type="ORF">DFE_0780</name>
</gene>
<dbReference type="InterPro" id="IPR004616">
    <property type="entry name" value="Leu/Phe-tRNA_Trfase"/>
</dbReference>
<name>A0A2Z6AWF1_9BACT</name>
<comment type="similarity">
    <text evidence="9 15">Belongs to the L/F-transferase family.</text>
</comment>
<dbReference type="Gene3D" id="3.30.70.3550">
    <property type="entry name" value="Leucyl/phenylalanyl-tRNA-protein transferase, N-terminal domain"/>
    <property type="match status" value="1"/>
</dbReference>
<dbReference type="KEGG" id="dfl:DFE_0780"/>
<keyword evidence="2 15" id="KW-0963">Cytoplasm</keyword>
<dbReference type="HAMAP" id="MF_00688">
    <property type="entry name" value="Leu_Phe_trans"/>
    <property type="match status" value="1"/>
</dbReference>
<evidence type="ECO:0000256" key="4">
    <source>
        <dbReference type="ARBA" id="ARBA00023315"/>
    </source>
</evidence>
<dbReference type="EC" id="2.3.2.6" evidence="10 15"/>
<comment type="subcellular location">
    <subcellularLocation>
        <location evidence="1 15">Cytoplasm</location>
    </subcellularLocation>
</comment>
<comment type="function">
    <text evidence="8 15">Functions in the N-end rule pathway of protein degradation where it conjugates Leu, Phe and, less efficiently, Met from aminoacyl-tRNAs to the N-termini of proteins containing an N-terminal arginine or lysine.</text>
</comment>
<evidence type="ECO:0000256" key="6">
    <source>
        <dbReference type="ARBA" id="ARBA00050652"/>
    </source>
</evidence>
<evidence type="ECO:0000256" key="3">
    <source>
        <dbReference type="ARBA" id="ARBA00022679"/>
    </source>
</evidence>
<dbReference type="GO" id="GO:0008914">
    <property type="term" value="F:leucyl-tRNA--protein transferase activity"/>
    <property type="evidence" value="ECO:0007669"/>
    <property type="project" value="UniProtKB-UniRule"/>
</dbReference>
<dbReference type="Pfam" id="PF03588">
    <property type="entry name" value="Leu_Phe_trans"/>
    <property type="match status" value="1"/>
</dbReference>
<dbReference type="RefSeq" id="WP_126376819.1">
    <property type="nucleotide sequence ID" value="NZ_AP017378.1"/>
</dbReference>
<evidence type="ECO:0000256" key="7">
    <source>
        <dbReference type="ARBA" id="ARBA00051538"/>
    </source>
</evidence>
<keyword evidence="3 15" id="KW-0808">Transferase</keyword>
<evidence type="ECO:0000256" key="1">
    <source>
        <dbReference type="ARBA" id="ARBA00004496"/>
    </source>
</evidence>
<evidence type="ECO:0000256" key="13">
    <source>
        <dbReference type="ARBA" id="ARBA00077165"/>
    </source>
</evidence>
<evidence type="ECO:0000256" key="11">
    <source>
        <dbReference type="ARBA" id="ARBA00074372"/>
    </source>
</evidence>
<dbReference type="PANTHER" id="PTHR30098">
    <property type="entry name" value="LEUCYL/PHENYLALANYL-TRNA--PROTEIN TRANSFERASE"/>
    <property type="match status" value="1"/>
</dbReference>
<evidence type="ECO:0000256" key="12">
    <source>
        <dbReference type="ARBA" id="ARBA00077136"/>
    </source>
</evidence>
<dbReference type="OrthoDB" id="9790282at2"/>
<dbReference type="InterPro" id="IPR016181">
    <property type="entry name" value="Acyl_CoA_acyltransferase"/>
</dbReference>
<comment type="catalytic activity">
    <reaction evidence="6 15">
        <text>N-terminal L-arginyl-[protein] + L-leucyl-tRNA(Leu) = N-terminal L-leucyl-L-arginyl-[protein] + tRNA(Leu) + H(+)</text>
        <dbReference type="Rhea" id="RHEA:50416"/>
        <dbReference type="Rhea" id="RHEA-COMP:9613"/>
        <dbReference type="Rhea" id="RHEA-COMP:9622"/>
        <dbReference type="Rhea" id="RHEA-COMP:12672"/>
        <dbReference type="Rhea" id="RHEA-COMP:12673"/>
        <dbReference type="ChEBI" id="CHEBI:15378"/>
        <dbReference type="ChEBI" id="CHEBI:64719"/>
        <dbReference type="ChEBI" id="CHEBI:78442"/>
        <dbReference type="ChEBI" id="CHEBI:78494"/>
        <dbReference type="ChEBI" id="CHEBI:133044"/>
        <dbReference type="EC" id="2.3.2.6"/>
    </reaction>
</comment>
<organism evidence="16 17">
    <name type="scientific">Desulfovibrio ferrophilus</name>
    <dbReference type="NCBI Taxonomy" id="241368"/>
    <lineage>
        <taxon>Bacteria</taxon>
        <taxon>Pseudomonadati</taxon>
        <taxon>Thermodesulfobacteriota</taxon>
        <taxon>Desulfovibrionia</taxon>
        <taxon>Desulfovibrionales</taxon>
        <taxon>Desulfovibrionaceae</taxon>
        <taxon>Desulfovibrio</taxon>
    </lineage>
</organism>
<dbReference type="InterPro" id="IPR042203">
    <property type="entry name" value="Leu/Phe-tRNA_Trfase_C"/>
</dbReference>
<evidence type="ECO:0000256" key="5">
    <source>
        <dbReference type="ARBA" id="ARBA00050607"/>
    </source>
</evidence>
<evidence type="ECO:0000313" key="17">
    <source>
        <dbReference type="Proteomes" id="UP000269883"/>
    </source>
</evidence>
<accession>A0A2Z6AWF1</accession>
<dbReference type="GO" id="GO:0030163">
    <property type="term" value="P:protein catabolic process"/>
    <property type="evidence" value="ECO:0007669"/>
    <property type="project" value="UniProtKB-UniRule"/>
</dbReference>
<proteinExistence type="inferred from homology"/>
<reference evidence="16 17" key="1">
    <citation type="journal article" date="2018" name="Sci. Adv.">
        <title>Multi-heme cytochromes provide a pathway for survival in energy-limited environments.</title>
        <authorList>
            <person name="Deng X."/>
            <person name="Dohmae N."/>
            <person name="Nealson K.H."/>
            <person name="Hashimoto K."/>
            <person name="Okamoto A."/>
        </authorList>
    </citation>
    <scope>NUCLEOTIDE SEQUENCE [LARGE SCALE GENOMIC DNA]</scope>
    <source>
        <strain evidence="16 17">IS5</strain>
    </source>
</reference>
<evidence type="ECO:0000313" key="16">
    <source>
        <dbReference type="EMBL" id="BBD07506.1"/>
    </source>
</evidence>
<dbReference type="AlphaFoldDB" id="A0A2Z6AWF1"/>
<dbReference type="InterPro" id="IPR042221">
    <property type="entry name" value="Leu/Phe-tRNA_Trfase_N"/>
</dbReference>
<dbReference type="SUPFAM" id="SSF55729">
    <property type="entry name" value="Acyl-CoA N-acyltransferases (Nat)"/>
    <property type="match status" value="1"/>
</dbReference>
<dbReference type="PANTHER" id="PTHR30098:SF2">
    <property type="entry name" value="LEUCYL_PHENYLALANYL-TRNA--PROTEIN TRANSFERASE"/>
    <property type="match status" value="1"/>
</dbReference>
<dbReference type="GO" id="GO:0005737">
    <property type="term" value="C:cytoplasm"/>
    <property type="evidence" value="ECO:0007669"/>
    <property type="project" value="UniProtKB-SubCell"/>
</dbReference>